<dbReference type="EMBL" id="DSTX01000011">
    <property type="protein sequence ID" value="HFK20937.1"/>
    <property type="molecule type" value="Genomic_DNA"/>
</dbReference>
<sequence length="142" mass="16450">MRKIKIELCDNDGEQVTVSLSGHFSSERLISLLHLLDDNLYTKSPDNNGQTVIKTVKDKILDLIKNELSKIWFTGKDLSLLYVDKYGELIKQSTISTYLMRLYASGYLERKGNRSCWQYRLITNIQPSDGQIKEFVRSLQKE</sequence>
<comment type="caution">
    <text evidence="1">The sequence shown here is derived from an EMBL/GenBank/DDBJ whole genome shotgun (WGS) entry which is preliminary data.</text>
</comment>
<accession>A0A7C3J4F7</accession>
<dbReference type="AlphaFoldDB" id="A0A7C3J4F7"/>
<organism evidence="1">
    <name type="scientific">Candidatus Methanomethylicus mesodigestus</name>
    <dbReference type="NCBI Taxonomy" id="1867258"/>
    <lineage>
        <taxon>Archaea</taxon>
        <taxon>Thermoproteota</taxon>
        <taxon>Methanosuratincolia</taxon>
        <taxon>Candidatus Methanomethylicales</taxon>
        <taxon>Candidatus Methanomethylicaceae</taxon>
        <taxon>Candidatus Methanomethylicus</taxon>
    </lineage>
</organism>
<reference evidence="1" key="1">
    <citation type="journal article" date="2020" name="mSystems">
        <title>Genome- and Community-Level Interaction Insights into Carbon Utilization and Element Cycling Functions of Hydrothermarchaeota in Hydrothermal Sediment.</title>
        <authorList>
            <person name="Zhou Z."/>
            <person name="Liu Y."/>
            <person name="Xu W."/>
            <person name="Pan J."/>
            <person name="Luo Z.H."/>
            <person name="Li M."/>
        </authorList>
    </citation>
    <scope>NUCLEOTIDE SEQUENCE [LARGE SCALE GENOMIC DNA]</scope>
    <source>
        <strain evidence="1">SpSt-468</strain>
    </source>
</reference>
<gene>
    <name evidence="1" type="ORF">ENS19_06615</name>
</gene>
<name>A0A7C3J4F7_9CREN</name>
<proteinExistence type="predicted"/>
<evidence type="ECO:0000313" key="1">
    <source>
        <dbReference type="EMBL" id="HFK20937.1"/>
    </source>
</evidence>
<protein>
    <submittedName>
        <fullName evidence="1">Uncharacterized protein</fullName>
    </submittedName>
</protein>